<protein>
    <recommendedName>
        <fullName evidence="3">DUF6818 domain-containing protein</fullName>
    </recommendedName>
</protein>
<feature type="compositionally biased region" description="Basic residues" evidence="2">
    <location>
        <begin position="460"/>
        <end position="492"/>
    </location>
</feature>
<organism evidence="4 5">
    <name type="scientific">Seminavis robusta</name>
    <dbReference type="NCBI Taxonomy" id="568900"/>
    <lineage>
        <taxon>Eukaryota</taxon>
        <taxon>Sar</taxon>
        <taxon>Stramenopiles</taxon>
        <taxon>Ochrophyta</taxon>
        <taxon>Bacillariophyta</taxon>
        <taxon>Bacillariophyceae</taxon>
        <taxon>Bacillariophycidae</taxon>
        <taxon>Naviculales</taxon>
        <taxon>Naviculaceae</taxon>
        <taxon>Seminavis</taxon>
    </lineage>
</organism>
<keyword evidence="5" id="KW-1185">Reference proteome</keyword>
<gene>
    <name evidence="4" type="ORF">SEMRO_502_G155520.1</name>
</gene>
<feature type="domain" description="DUF6818" evidence="3">
    <location>
        <begin position="260"/>
        <end position="334"/>
    </location>
</feature>
<feature type="region of interest" description="Disordered" evidence="2">
    <location>
        <begin position="112"/>
        <end position="143"/>
    </location>
</feature>
<name>A0A9N8E409_9STRA</name>
<evidence type="ECO:0000313" key="4">
    <source>
        <dbReference type="EMBL" id="CAB9511760.1"/>
    </source>
</evidence>
<keyword evidence="1" id="KW-0175">Coiled coil</keyword>
<dbReference type="Proteomes" id="UP001153069">
    <property type="component" value="Unassembled WGS sequence"/>
</dbReference>
<evidence type="ECO:0000256" key="2">
    <source>
        <dbReference type="SAM" id="MobiDB-lite"/>
    </source>
</evidence>
<proteinExistence type="predicted"/>
<dbReference type="OrthoDB" id="127849at2759"/>
<sequence>MQAEKPVEKSKKKGRKKDWVMEAGAGAPPPEKPSPTGTTPSPREHLVAGWYPTHPDFYGRLSFSPDSDEVAFARAVAEAQEEARNQAEARRQHQFERDMEAAAIADRALGSNAKTPQAAAAIWTTPPSNTAPPSLPRPPTAVRPMQETPYRWNTGAYSMAAAQWPTVTGGVPQEPRSGRHSAPPMLPSPSKWSPLTQAAPAPKTKKASQESAGTTMTAKPKAKAAAAKGTKKVLSAGGGDSHFTDGEVSVLLDIMERILPIGKEEFTKVTNEYNNLFPDRKRGYQNLKSQFNKHVSKKPPTGDPDCPPLTKRAKRIQAGIKEKAGMLTMANVGDGFGSTMGDQKKKKKDTAIIEGLYQPKSVLKSKARDSAREGIVQAIIASDKAQAKREERAAKRHDKQMERTMMVATQAFTALATAMSGRRVEIPAMQEPARYPSSDSSLTDSSSSSSDDSSDDGKKLSFKKKLKRYKKKKQLKRKRKNSSSPGKKKKSSKTVDLLDDSSSSGTEVELKYPYGIKPKNNEDDADSKDEGGRKMPAV</sequence>
<dbReference type="InterPro" id="IPR049203">
    <property type="entry name" value="DUF6818"/>
</dbReference>
<dbReference type="Pfam" id="PF20681">
    <property type="entry name" value="DUF6818"/>
    <property type="match status" value="1"/>
</dbReference>
<evidence type="ECO:0000259" key="3">
    <source>
        <dbReference type="Pfam" id="PF20681"/>
    </source>
</evidence>
<feature type="coiled-coil region" evidence="1">
    <location>
        <begin position="70"/>
        <end position="97"/>
    </location>
</feature>
<feature type="region of interest" description="Disordered" evidence="2">
    <location>
        <begin position="1"/>
        <end position="48"/>
    </location>
</feature>
<dbReference type="AlphaFoldDB" id="A0A9N8E409"/>
<feature type="compositionally biased region" description="Low complexity" evidence="2">
    <location>
        <begin position="212"/>
        <end position="222"/>
    </location>
</feature>
<reference evidence="4" key="1">
    <citation type="submission" date="2020-06" db="EMBL/GenBank/DDBJ databases">
        <authorList>
            <consortium name="Plant Systems Biology data submission"/>
        </authorList>
    </citation>
    <scope>NUCLEOTIDE SEQUENCE</scope>
    <source>
        <strain evidence="4">D6</strain>
    </source>
</reference>
<comment type="caution">
    <text evidence="4">The sequence shown here is derived from an EMBL/GenBank/DDBJ whole genome shotgun (WGS) entry which is preliminary data.</text>
</comment>
<evidence type="ECO:0000313" key="5">
    <source>
        <dbReference type="Proteomes" id="UP001153069"/>
    </source>
</evidence>
<dbReference type="PANTHER" id="PTHR34409:SF1">
    <property type="entry name" value="MYB-LIKE DOMAIN-CONTAINING PROTEIN"/>
    <property type="match status" value="1"/>
</dbReference>
<feature type="region of interest" description="Disordered" evidence="2">
    <location>
        <begin position="428"/>
        <end position="538"/>
    </location>
</feature>
<evidence type="ECO:0000256" key="1">
    <source>
        <dbReference type="SAM" id="Coils"/>
    </source>
</evidence>
<dbReference type="PANTHER" id="PTHR34409">
    <property type="entry name" value="SET DOMAIN-CONTAINING PROTEIN"/>
    <property type="match status" value="1"/>
</dbReference>
<feature type="compositionally biased region" description="Basic and acidic residues" evidence="2">
    <location>
        <begin position="528"/>
        <end position="538"/>
    </location>
</feature>
<feature type="compositionally biased region" description="Low complexity" evidence="2">
    <location>
        <begin position="437"/>
        <end position="451"/>
    </location>
</feature>
<accession>A0A9N8E409</accession>
<feature type="region of interest" description="Disordered" evidence="2">
    <location>
        <begin position="168"/>
        <end position="222"/>
    </location>
</feature>
<feature type="compositionally biased region" description="Pro residues" evidence="2">
    <location>
        <begin position="129"/>
        <end position="141"/>
    </location>
</feature>
<dbReference type="EMBL" id="CAICTM010000501">
    <property type="protein sequence ID" value="CAB9511760.1"/>
    <property type="molecule type" value="Genomic_DNA"/>
</dbReference>